<dbReference type="GO" id="GO:0016301">
    <property type="term" value="F:kinase activity"/>
    <property type="evidence" value="ECO:0007669"/>
    <property type="project" value="UniProtKB-KW"/>
</dbReference>
<dbReference type="EMBL" id="JAEKLZ010000220">
    <property type="protein sequence ID" value="MBW8726540.1"/>
    <property type="molecule type" value="Genomic_DNA"/>
</dbReference>
<sequence length="289" mass="31750">MPSLNALDPGLADRIAAALGVRPVAAEPLPGGSTVAVLRVDLADGGRVVAKAGPGPLLLEAWMLAELARHSALPLPAVLHAAEDLLLLDYVEHEPGPPPEPAQRHAAELLAALHASAWPRFGYDRDTTIGRLPQPNPPADRWIPFFRDHRLLHMARAGHAEGTIDADLLRRLEALAGRLDGLLTEPHHPALLHGDIWAGNLLHRGGRIVAVIDPALCCGHPEMELAYPTLFGTFDESFFRRYAELAPLDPGFWDDRRPIYLLYPLLVHVRYWDPAYAAPIRRILDRYGV</sequence>
<evidence type="ECO:0000256" key="1">
    <source>
        <dbReference type="ARBA" id="ARBA00009460"/>
    </source>
</evidence>
<dbReference type="PANTHER" id="PTHR12149:SF8">
    <property type="entry name" value="PROTEIN-RIBULOSAMINE 3-KINASE"/>
    <property type="match status" value="1"/>
</dbReference>
<keyword evidence="2" id="KW-0418">Kinase</keyword>
<keyword evidence="2" id="KW-0808">Transferase</keyword>
<evidence type="ECO:0000313" key="3">
    <source>
        <dbReference type="Proteomes" id="UP000700706"/>
    </source>
</evidence>
<dbReference type="Gene3D" id="3.90.1200.10">
    <property type="match status" value="1"/>
</dbReference>
<comment type="caution">
    <text evidence="2">The sequence shown here is derived from an EMBL/GenBank/DDBJ whole genome shotgun (WGS) entry which is preliminary data.</text>
</comment>
<evidence type="ECO:0000313" key="2">
    <source>
        <dbReference type="EMBL" id="MBW8726540.1"/>
    </source>
</evidence>
<dbReference type="Gene3D" id="3.30.200.20">
    <property type="entry name" value="Phosphorylase Kinase, domain 1"/>
    <property type="match status" value="1"/>
</dbReference>
<dbReference type="Proteomes" id="UP000700706">
    <property type="component" value="Unassembled WGS sequence"/>
</dbReference>
<dbReference type="AlphaFoldDB" id="A0A952FNN9"/>
<dbReference type="InterPro" id="IPR011009">
    <property type="entry name" value="Kinase-like_dom_sf"/>
</dbReference>
<gene>
    <name evidence="2" type="ORF">JF625_15475</name>
</gene>
<comment type="similarity">
    <text evidence="1">Belongs to the fructosamine kinase family.</text>
</comment>
<dbReference type="SUPFAM" id="SSF56112">
    <property type="entry name" value="Protein kinase-like (PK-like)"/>
    <property type="match status" value="1"/>
</dbReference>
<dbReference type="Pfam" id="PF03881">
    <property type="entry name" value="Fructosamin_kin"/>
    <property type="match status" value="1"/>
</dbReference>
<organism evidence="2 3">
    <name type="scientific">Inquilinus limosus</name>
    <dbReference type="NCBI Taxonomy" id="171674"/>
    <lineage>
        <taxon>Bacteria</taxon>
        <taxon>Pseudomonadati</taxon>
        <taxon>Pseudomonadota</taxon>
        <taxon>Alphaproteobacteria</taxon>
        <taxon>Rhodospirillales</taxon>
        <taxon>Rhodospirillaceae</taxon>
        <taxon>Inquilinus</taxon>
    </lineage>
</organism>
<protein>
    <submittedName>
        <fullName evidence="2">Fructosamine kinase family protein</fullName>
    </submittedName>
</protein>
<name>A0A952FNN9_9PROT</name>
<dbReference type="InterPro" id="IPR016477">
    <property type="entry name" value="Fructo-/Ketosamine-3-kinase"/>
</dbReference>
<reference evidence="2" key="1">
    <citation type="submission" date="2020-06" db="EMBL/GenBank/DDBJ databases">
        <title>Stable isotope informed genome-resolved metagenomics uncovers potential trophic interactions in rhizosphere soil.</title>
        <authorList>
            <person name="Starr E.P."/>
            <person name="Shi S."/>
            <person name="Blazewicz S.J."/>
            <person name="Koch B.J."/>
            <person name="Probst A.J."/>
            <person name="Hungate B.A."/>
            <person name="Pett-Ridge J."/>
            <person name="Firestone M.K."/>
            <person name="Banfield J.F."/>
        </authorList>
    </citation>
    <scope>NUCLEOTIDE SEQUENCE</scope>
    <source>
        <strain evidence="2">YM_69_17</strain>
    </source>
</reference>
<accession>A0A952FNN9</accession>
<dbReference type="PANTHER" id="PTHR12149">
    <property type="entry name" value="FRUCTOSAMINE 3 KINASE-RELATED PROTEIN"/>
    <property type="match status" value="1"/>
</dbReference>
<proteinExistence type="inferred from homology"/>